<protein>
    <submittedName>
        <fullName evidence="2">Uncharacterized protein</fullName>
    </submittedName>
</protein>
<reference evidence="2" key="1">
    <citation type="submission" date="2014-02" db="EMBL/GenBank/DDBJ databases">
        <title>Expanding our view of genomic diversity in Candidatus Accumulibacter clades.</title>
        <authorList>
            <person name="Skennerton C.T."/>
            <person name="Barr J.J."/>
            <person name="Slater F.R."/>
            <person name="Bond P.L."/>
            <person name="Tyson G.W."/>
        </authorList>
    </citation>
    <scope>NUCLEOTIDE SEQUENCE [LARGE SCALE GENOMIC DNA]</scope>
</reference>
<keyword evidence="3" id="KW-1185">Reference proteome</keyword>
<dbReference type="AntiFam" id="ANF00079">
    <property type="entry name" value="Shadow ORF (opposite rarA)"/>
</dbReference>
<sequence>MPPRADRRAANGTVRLETVGGRMGNVKSRTAAIAGKRIVTTSLQATLAGGVELQTNRVRSGSDRRQNDLGRPGKLPERRRQPERRLPELSEATDISFEGFQLLLAELREGTRKKRSAVRG</sequence>
<gene>
    <name evidence="2" type="ORF">AW08_01861</name>
</gene>
<evidence type="ECO:0000256" key="1">
    <source>
        <dbReference type="SAM" id="MobiDB-lite"/>
    </source>
</evidence>
<dbReference type="EMBL" id="JFAX01000009">
    <property type="protein sequence ID" value="EXI67599.1"/>
    <property type="molecule type" value="Genomic_DNA"/>
</dbReference>
<dbReference type="AlphaFoldDB" id="A0A011PMP6"/>
<organism evidence="2 3">
    <name type="scientific">Candidatus Accumulibacter adjunctus</name>
    <dbReference type="NCBI Taxonomy" id="1454001"/>
    <lineage>
        <taxon>Bacteria</taxon>
        <taxon>Pseudomonadati</taxon>
        <taxon>Pseudomonadota</taxon>
        <taxon>Betaproteobacteria</taxon>
        <taxon>Candidatus Accumulibacter</taxon>
    </lineage>
</organism>
<dbReference type="Proteomes" id="UP000020218">
    <property type="component" value="Unassembled WGS sequence"/>
</dbReference>
<proteinExistence type="predicted"/>
<accession>A0A011PMP6</accession>
<name>A0A011PMP6_9PROT</name>
<dbReference type="PATRIC" id="fig|1454001.3.peg.1860"/>
<evidence type="ECO:0000313" key="2">
    <source>
        <dbReference type="EMBL" id="EXI67599.1"/>
    </source>
</evidence>
<comment type="caution">
    <text evidence="2">The sequence shown here is derived from an EMBL/GenBank/DDBJ whole genome shotgun (WGS) entry which is preliminary data.</text>
</comment>
<feature type="region of interest" description="Disordered" evidence="1">
    <location>
        <begin position="51"/>
        <end position="91"/>
    </location>
</feature>
<evidence type="ECO:0000313" key="3">
    <source>
        <dbReference type="Proteomes" id="UP000020218"/>
    </source>
</evidence>
<feature type="compositionally biased region" description="Basic and acidic residues" evidence="1">
    <location>
        <begin position="74"/>
        <end position="88"/>
    </location>
</feature>
<dbReference type="STRING" id="1454001.AW08_01861"/>